<name>A0A8T7M8A6_9CHLR</name>
<evidence type="ECO:0000313" key="7">
    <source>
        <dbReference type="EMBL" id="NWJ49199.1"/>
    </source>
</evidence>
<evidence type="ECO:0000313" key="8">
    <source>
        <dbReference type="EMBL" id="WJW68321.1"/>
    </source>
</evidence>
<dbReference type="InterPro" id="IPR001940">
    <property type="entry name" value="Peptidase_S1C"/>
</dbReference>
<dbReference type="Proteomes" id="UP001431572">
    <property type="component" value="Chromosome 2"/>
</dbReference>
<feature type="compositionally biased region" description="Low complexity" evidence="4">
    <location>
        <begin position="1"/>
        <end position="12"/>
    </location>
</feature>
<reference evidence="8" key="2">
    <citation type="journal article" date="2024" name="Nature">
        <title>Anoxygenic phototroph of the Chloroflexota uses a type I reaction centre.</title>
        <authorList>
            <person name="Tsuji J.M."/>
            <person name="Shaw N.A."/>
            <person name="Nagashima S."/>
            <person name="Venkiteswaran J.J."/>
            <person name="Schiff S.L."/>
            <person name="Watanabe T."/>
            <person name="Fukui M."/>
            <person name="Hanada S."/>
            <person name="Tank M."/>
            <person name="Neufeld J.D."/>
        </authorList>
    </citation>
    <scope>NUCLEOTIDE SEQUENCE</scope>
    <source>
        <strain evidence="8">L227-S17</strain>
    </source>
</reference>
<protein>
    <submittedName>
        <fullName evidence="8">S1C family serine protease</fullName>
    </submittedName>
    <submittedName>
        <fullName evidence="6">Trypsin-like peptidase domain-containing protein</fullName>
    </submittedName>
</protein>
<dbReference type="GO" id="GO:0006508">
    <property type="term" value="P:proteolysis"/>
    <property type="evidence" value="ECO:0007669"/>
    <property type="project" value="UniProtKB-KW"/>
</dbReference>
<dbReference type="InterPro" id="IPR009003">
    <property type="entry name" value="Peptidase_S1_PA"/>
</dbReference>
<dbReference type="Proteomes" id="UP000521676">
    <property type="component" value="Unassembled WGS sequence"/>
</dbReference>
<evidence type="ECO:0000256" key="2">
    <source>
        <dbReference type="ARBA" id="ARBA00022670"/>
    </source>
</evidence>
<evidence type="ECO:0000313" key="10">
    <source>
        <dbReference type="Proteomes" id="UP001431572"/>
    </source>
</evidence>
<keyword evidence="3" id="KW-0378">Hydrolase</keyword>
<evidence type="ECO:0000313" key="6">
    <source>
        <dbReference type="EMBL" id="NWJ48388.1"/>
    </source>
</evidence>
<reference evidence="6 9" key="1">
    <citation type="submission" date="2020-06" db="EMBL/GenBank/DDBJ databases">
        <title>Anoxygenic phototrophic Chloroflexota member uses a Type I reaction center.</title>
        <authorList>
            <person name="Tsuji J.M."/>
            <person name="Shaw N.A."/>
            <person name="Nagashima S."/>
            <person name="Venkiteswaran J."/>
            <person name="Schiff S.L."/>
            <person name="Hanada S."/>
            <person name="Tank M."/>
            <person name="Neufeld J.D."/>
        </authorList>
    </citation>
    <scope>NUCLEOTIDE SEQUENCE [LARGE SCALE GENOMIC DNA]</scope>
    <source>
        <strain evidence="6">L227-S17</strain>
    </source>
</reference>
<dbReference type="SUPFAM" id="SSF50494">
    <property type="entry name" value="Trypsin-like serine proteases"/>
    <property type="match status" value="1"/>
</dbReference>
<keyword evidence="10" id="KW-1185">Reference proteome</keyword>
<dbReference type="InterPro" id="IPR051201">
    <property type="entry name" value="Chloro_Bact_Ser_Proteases"/>
</dbReference>
<accession>A0A8T7M8A6</accession>
<dbReference type="EMBL" id="JACATZ010000003">
    <property type="protein sequence ID" value="NWJ48388.1"/>
    <property type="molecule type" value="Genomic_DNA"/>
</dbReference>
<proteinExistence type="inferred from homology"/>
<evidence type="ECO:0000256" key="3">
    <source>
        <dbReference type="ARBA" id="ARBA00022801"/>
    </source>
</evidence>
<dbReference type="GO" id="GO:0004252">
    <property type="term" value="F:serine-type endopeptidase activity"/>
    <property type="evidence" value="ECO:0007669"/>
    <property type="project" value="InterPro"/>
</dbReference>
<dbReference type="PANTHER" id="PTHR43343">
    <property type="entry name" value="PEPTIDASE S12"/>
    <property type="match status" value="1"/>
</dbReference>
<dbReference type="Gene3D" id="2.40.10.10">
    <property type="entry name" value="Trypsin-like serine proteases"/>
    <property type="match status" value="1"/>
</dbReference>
<evidence type="ECO:0000256" key="1">
    <source>
        <dbReference type="ARBA" id="ARBA00010541"/>
    </source>
</evidence>
<dbReference type="AlphaFoldDB" id="A0A8T7M8A6"/>
<keyword evidence="5" id="KW-0812">Transmembrane</keyword>
<dbReference type="EMBL" id="CP128400">
    <property type="protein sequence ID" value="WJW68321.1"/>
    <property type="molecule type" value="Genomic_DNA"/>
</dbReference>
<dbReference type="EMBL" id="JACATZ010000026">
    <property type="protein sequence ID" value="NWJ49199.1"/>
    <property type="molecule type" value="Genomic_DNA"/>
</dbReference>
<evidence type="ECO:0000256" key="4">
    <source>
        <dbReference type="SAM" id="MobiDB-lite"/>
    </source>
</evidence>
<comment type="similarity">
    <text evidence="1">Belongs to the peptidase S1C family.</text>
</comment>
<sequence length="205" mass="21482">MSTINYQSNQPPNNNPLPPVYEKKPNHWAKPVKRGLLALALMFTFGTGYFIADNLNNNNVSAPVYAPVAAASIPTNIIALQTNQTLTVAQVAQKVCPTVVQITSQVTTSSNRFSAGSGSTQATGVGSGIIIDSAGYILINYHVIENTNSLEVTLSDGTTLEATVVGSKPQNDLAVIKIDPTGSELTVAELGDSSVLQVGDELAPV</sequence>
<dbReference type="PRINTS" id="PR00834">
    <property type="entry name" value="PROTEASES2C"/>
</dbReference>
<feature type="transmembrane region" description="Helical" evidence="5">
    <location>
        <begin position="35"/>
        <end position="52"/>
    </location>
</feature>
<evidence type="ECO:0000313" key="9">
    <source>
        <dbReference type="Proteomes" id="UP000521676"/>
    </source>
</evidence>
<feature type="region of interest" description="Disordered" evidence="4">
    <location>
        <begin position="1"/>
        <end position="22"/>
    </location>
</feature>
<gene>
    <name evidence="6" type="ORF">HXX08_21230</name>
    <name evidence="7" type="ORF">HXX08_25360</name>
    <name evidence="8" type="ORF">OZ401_003930</name>
</gene>
<keyword evidence="5" id="KW-1133">Transmembrane helix</keyword>
<dbReference type="PANTHER" id="PTHR43343:SF3">
    <property type="entry name" value="PROTEASE DO-LIKE 8, CHLOROPLASTIC"/>
    <property type="match status" value="1"/>
</dbReference>
<keyword evidence="5" id="KW-0472">Membrane</keyword>
<dbReference type="Pfam" id="PF13365">
    <property type="entry name" value="Trypsin_2"/>
    <property type="match status" value="1"/>
</dbReference>
<keyword evidence="2 8" id="KW-0645">Protease</keyword>
<organism evidence="6 9">
    <name type="scientific">Candidatus Chlorohelix allophototropha</name>
    <dbReference type="NCBI Taxonomy" id="3003348"/>
    <lineage>
        <taxon>Bacteria</taxon>
        <taxon>Bacillati</taxon>
        <taxon>Chloroflexota</taxon>
        <taxon>Chloroflexia</taxon>
        <taxon>Candidatus Chloroheliales</taxon>
        <taxon>Candidatus Chloroheliaceae</taxon>
        <taxon>Candidatus Chlorohelix</taxon>
    </lineage>
</organism>
<dbReference type="RefSeq" id="WP_341470226.1">
    <property type="nucleotide sequence ID" value="NZ_CP128400.1"/>
</dbReference>
<evidence type="ECO:0000256" key="5">
    <source>
        <dbReference type="SAM" id="Phobius"/>
    </source>
</evidence>
<dbReference type="InterPro" id="IPR043504">
    <property type="entry name" value="Peptidase_S1_PA_chymotrypsin"/>
</dbReference>